<dbReference type="Gene3D" id="3.30.70.1060">
    <property type="entry name" value="Dimeric alpha+beta barrel"/>
    <property type="match status" value="1"/>
</dbReference>
<evidence type="ECO:0000313" key="2">
    <source>
        <dbReference type="EMBL" id="OUR96809.1"/>
    </source>
</evidence>
<evidence type="ECO:0000313" key="3">
    <source>
        <dbReference type="Proteomes" id="UP000196531"/>
    </source>
</evidence>
<protein>
    <recommendedName>
        <fullName evidence="4">YCII-related domain-containing protein</fullName>
    </recommendedName>
</protein>
<dbReference type="SUPFAM" id="SSF54909">
    <property type="entry name" value="Dimeric alpha+beta barrel"/>
    <property type="match status" value="1"/>
</dbReference>
<gene>
    <name evidence="2" type="ORF">A9Q84_10740</name>
</gene>
<evidence type="ECO:0008006" key="4">
    <source>
        <dbReference type="Google" id="ProtNLM"/>
    </source>
</evidence>
<reference evidence="3" key="1">
    <citation type="journal article" date="2017" name="Proc. Natl. Acad. Sci. U.S.A.">
        <title>Simulation of Deepwater Horizon oil plume reveals substrate specialization within a complex community of hydrocarbon-degraders.</title>
        <authorList>
            <person name="Hu P."/>
            <person name="Dubinsky E.A."/>
            <person name="Probst A.J."/>
            <person name="Wang J."/>
            <person name="Sieber C.M.K."/>
            <person name="Tom L.M."/>
            <person name="Gardinali P."/>
            <person name="Banfield J.F."/>
            <person name="Atlas R.M."/>
            <person name="Andersen G.L."/>
        </authorList>
    </citation>
    <scope>NUCLEOTIDE SEQUENCE [LARGE SCALE GENOMIC DNA]</scope>
</reference>
<dbReference type="Proteomes" id="UP000196531">
    <property type="component" value="Unassembled WGS sequence"/>
</dbReference>
<comment type="caution">
    <text evidence="2">The sequence shown here is derived from an EMBL/GenBank/DDBJ whole genome shotgun (WGS) entry which is preliminary data.</text>
</comment>
<organism evidence="2 3">
    <name type="scientific">Halobacteriovorax marinus</name>
    <dbReference type="NCBI Taxonomy" id="97084"/>
    <lineage>
        <taxon>Bacteria</taxon>
        <taxon>Pseudomonadati</taxon>
        <taxon>Bdellovibrionota</taxon>
        <taxon>Bacteriovoracia</taxon>
        <taxon>Bacteriovoracales</taxon>
        <taxon>Halobacteriovoraceae</taxon>
        <taxon>Halobacteriovorax</taxon>
    </lineage>
</organism>
<name>A0A1Y5FCX8_9BACT</name>
<evidence type="ECO:0000256" key="1">
    <source>
        <dbReference type="SAM" id="MobiDB-lite"/>
    </source>
</evidence>
<dbReference type="InterPro" id="IPR011008">
    <property type="entry name" value="Dimeric_a/b-barrel"/>
</dbReference>
<dbReference type="AlphaFoldDB" id="A0A1Y5FCX8"/>
<dbReference type="EMBL" id="MAAO01000006">
    <property type="protein sequence ID" value="OUR96809.1"/>
    <property type="molecule type" value="Genomic_DNA"/>
</dbReference>
<feature type="region of interest" description="Disordered" evidence="1">
    <location>
        <begin position="1"/>
        <end position="21"/>
    </location>
</feature>
<sequence length="104" mass="11382">MTEFVFTYHGGQKPSTPEEASESMKKWQLWAARLGDALINPGHMAMDTIVLGENDSKNQPSSNPISGFSIIKAENKEAALELLKSCPHLVHGGTLEVSELIKMD</sequence>
<accession>A0A1Y5FCX8</accession>
<proteinExistence type="predicted"/>